<evidence type="ECO:0000313" key="3">
    <source>
        <dbReference type="Proteomes" id="UP000297635"/>
    </source>
</evidence>
<evidence type="ECO:0000313" key="2">
    <source>
        <dbReference type="EMBL" id="TGG36472.1"/>
    </source>
</evidence>
<feature type="chain" id="PRO_5021303704" evidence="1">
    <location>
        <begin position="24"/>
        <end position="382"/>
    </location>
</feature>
<gene>
    <name evidence="2" type="ORF">EZ315_11490</name>
</gene>
<feature type="signal peptide" evidence="1">
    <location>
        <begin position="1"/>
        <end position="23"/>
    </location>
</feature>
<dbReference type="AlphaFoldDB" id="A0A4Z0V090"/>
<dbReference type="PROSITE" id="PS51257">
    <property type="entry name" value="PROKAR_LIPOPROTEIN"/>
    <property type="match status" value="1"/>
</dbReference>
<organism evidence="2 3">
    <name type="scientific">Duncaniella freteri</name>
    <dbReference type="NCBI Taxonomy" id="2530391"/>
    <lineage>
        <taxon>Bacteria</taxon>
        <taxon>Pseudomonadati</taxon>
        <taxon>Bacteroidota</taxon>
        <taxon>Bacteroidia</taxon>
        <taxon>Bacteroidales</taxon>
        <taxon>Muribaculaceae</taxon>
        <taxon>Duncaniella</taxon>
    </lineage>
</organism>
<sequence length="382" mass="43618">MQIYKAMKTYGFFLMFVMGLVAVSCNQTSGSIQEIGDVNVDIDHLSGVSDFFDSYSYVILRTPSDSPLGTISRIDIDEEHIVASSRGDVHVYKRDGQIVSVFSHVGQGPEEYMDISDIHLVDGNINLLSCQTKKIYVYEPDGTFVESYPLADYYTAFCPTDGGFWLASETSNNSGYEFSFYDKDKKESVESCMPFDRNESFTPAQFRPFISDTADDILVVRQFDNSVYSLRKGDGIKTVWRYNFNTPMQLSDFDRDLPYTKLFEETSNKPVIKYPGIAYVSGSQVYQTLSVFFKLGYFPYVYKFDMSRQDQDGKTLRIGLESFEDFPYLRTPAVLIYDGNYVSLMESFNVLSIERSLGTTEFSSKGLTEESSQVLFFHHFKH</sequence>
<reference evidence="2 3" key="1">
    <citation type="submission" date="2019-02" db="EMBL/GenBank/DDBJ databases">
        <title>Isolation and identification of novel species under the genus Muribaculum.</title>
        <authorList>
            <person name="Miyake S."/>
            <person name="Ding Y."/>
            <person name="Low A."/>
            <person name="Soh M."/>
            <person name="Seedorf H."/>
        </authorList>
    </citation>
    <scope>NUCLEOTIDE SEQUENCE [LARGE SCALE GENOMIC DNA]</scope>
    <source>
        <strain evidence="2 3">TLL-A3</strain>
    </source>
</reference>
<evidence type="ECO:0000256" key="1">
    <source>
        <dbReference type="SAM" id="SignalP"/>
    </source>
</evidence>
<protein>
    <submittedName>
        <fullName evidence="2">6-bladed beta-propeller</fullName>
    </submittedName>
</protein>
<keyword evidence="1" id="KW-0732">Signal</keyword>
<name>A0A4Z0V090_9BACT</name>
<proteinExistence type="predicted"/>
<accession>A0A4Z0V090</accession>
<dbReference type="Proteomes" id="UP000297635">
    <property type="component" value="Unassembled WGS sequence"/>
</dbReference>
<dbReference type="Pfam" id="PF17170">
    <property type="entry name" value="DUF5128"/>
    <property type="match status" value="1"/>
</dbReference>
<keyword evidence="3" id="KW-1185">Reference proteome</keyword>
<dbReference type="SUPFAM" id="SSF101898">
    <property type="entry name" value="NHL repeat"/>
    <property type="match status" value="1"/>
</dbReference>
<comment type="caution">
    <text evidence="2">The sequence shown here is derived from an EMBL/GenBank/DDBJ whole genome shotgun (WGS) entry which is preliminary data.</text>
</comment>
<dbReference type="EMBL" id="SJSA01000002">
    <property type="protein sequence ID" value="TGG36472.1"/>
    <property type="molecule type" value="Genomic_DNA"/>
</dbReference>